<evidence type="ECO:0000313" key="1">
    <source>
        <dbReference type="Proteomes" id="UP000887565"/>
    </source>
</evidence>
<sequence length="70" mass="8083">MQSKLWSNTPDLKLHNMPDFWGFSTGANSMDAVTLHKKLSLMYSHYFLDEKVLTIGNSMDVIILHEKLSR</sequence>
<dbReference type="Proteomes" id="UP000887565">
    <property type="component" value="Unplaced"/>
</dbReference>
<name>A0A915L8U7_ROMCU</name>
<proteinExistence type="predicted"/>
<keyword evidence="1" id="KW-1185">Reference proteome</keyword>
<dbReference type="AlphaFoldDB" id="A0A915L8U7"/>
<accession>A0A915L8U7</accession>
<evidence type="ECO:0000313" key="2">
    <source>
        <dbReference type="WBParaSite" id="nRc.2.0.1.t47252-RA"/>
    </source>
</evidence>
<protein>
    <submittedName>
        <fullName evidence="2">Uncharacterized protein</fullName>
    </submittedName>
</protein>
<reference evidence="2" key="1">
    <citation type="submission" date="2022-11" db="UniProtKB">
        <authorList>
            <consortium name="WormBaseParasite"/>
        </authorList>
    </citation>
    <scope>IDENTIFICATION</scope>
</reference>
<organism evidence="1 2">
    <name type="scientific">Romanomermis culicivorax</name>
    <name type="common">Nematode worm</name>
    <dbReference type="NCBI Taxonomy" id="13658"/>
    <lineage>
        <taxon>Eukaryota</taxon>
        <taxon>Metazoa</taxon>
        <taxon>Ecdysozoa</taxon>
        <taxon>Nematoda</taxon>
        <taxon>Enoplea</taxon>
        <taxon>Dorylaimia</taxon>
        <taxon>Mermithida</taxon>
        <taxon>Mermithoidea</taxon>
        <taxon>Mermithidae</taxon>
        <taxon>Romanomermis</taxon>
    </lineage>
</organism>
<dbReference type="WBParaSite" id="nRc.2.0.1.t47252-RA">
    <property type="protein sequence ID" value="nRc.2.0.1.t47252-RA"/>
    <property type="gene ID" value="nRc.2.0.1.g47252"/>
</dbReference>